<dbReference type="AlphaFoldDB" id="A0A379KFA8"/>
<organism evidence="3 4">
    <name type="scientific">Pseudomonas putida</name>
    <name type="common">Arthrobacter siderocapsulatus</name>
    <dbReference type="NCBI Taxonomy" id="303"/>
    <lineage>
        <taxon>Bacteria</taxon>
        <taxon>Pseudomonadati</taxon>
        <taxon>Pseudomonadota</taxon>
        <taxon>Gammaproteobacteria</taxon>
        <taxon>Pseudomonadales</taxon>
        <taxon>Pseudomonadaceae</taxon>
        <taxon>Pseudomonas</taxon>
    </lineage>
</organism>
<evidence type="ECO:0000256" key="1">
    <source>
        <dbReference type="ARBA" id="ARBA00022519"/>
    </source>
</evidence>
<dbReference type="Proteomes" id="UP000254602">
    <property type="component" value="Unassembled WGS sequence"/>
</dbReference>
<evidence type="ECO:0000313" key="4">
    <source>
        <dbReference type="Proteomes" id="UP000254602"/>
    </source>
</evidence>
<sequence length="593" mass="66113">MNSETVAPEPKQSKALPSVPVVLQDIRTQPVTLTSKNGSKSLIIKLDEVVQSGIDIRLNLWASQPGLQFCLATADKAIPCKISEVSRPDVTASFGSKSDIVASGYTVTAELTKLIKKDVYLTFSLEGTLYVYKLPLRKSFADSWNIADLGQEASNKSKAHIDLCGAIPGKVGALAGWSIAKPGIKLWLVDTKGNKKDLSICLRYHRNDVAKLFRNEFSTQIYAGFVTDWPYPQEPGDQIAVVEEDAGQFTMATINPWTVVADDPVSYAEFSFKLATPAQDFDARLNSWEGDVVNSLIFEKNLEDQRNDQPASIWRYGDLAHENVKTSLIIPLYGRWDFVEHQLSAFAKDPVFKKEAEIVYVIDDPALINAFVNEAESLFKLYQVPFSIVWGHRNRGFSGANNLGVKHSLGNTLILLNSDVFPRHTGWVESLTQILDSNPDYGMIGPKLLFPDGSIQHCGMQFIFSESWNVWLNKHPLAGLDPILDQAVGLTEKPAITGACVAIKRSTYEKIEGLDEGYLIGDFEDSDLCLKVHTEGLKVGYMPSVTLTHLERQSFTLLGDVSYRTLVVRFNAWRHTKKWGKQIEQIMNKFKSE</sequence>
<accession>A0A379KFA8</accession>
<dbReference type="PANTHER" id="PTHR43179:SF7">
    <property type="entry name" value="RHAMNOSYLTRANSFERASE WBBL"/>
    <property type="match status" value="1"/>
</dbReference>
<dbReference type="EC" id="2.4.-.-" evidence="3"/>
<dbReference type="EMBL" id="UGUY01000001">
    <property type="protein sequence ID" value="SUD66036.1"/>
    <property type="molecule type" value="Genomic_DNA"/>
</dbReference>
<keyword evidence="3" id="KW-0808">Transferase</keyword>
<dbReference type="PANTHER" id="PTHR43179">
    <property type="entry name" value="RHAMNOSYLTRANSFERASE WBBL"/>
    <property type="match status" value="1"/>
</dbReference>
<dbReference type="RefSeq" id="WP_187306310.1">
    <property type="nucleotide sequence ID" value="NZ_JBJDNM010000001.1"/>
</dbReference>
<keyword evidence="1" id="KW-0997">Cell inner membrane</keyword>
<evidence type="ECO:0000313" key="3">
    <source>
        <dbReference type="EMBL" id="SUD66036.1"/>
    </source>
</evidence>
<dbReference type="InterPro" id="IPR029044">
    <property type="entry name" value="Nucleotide-diphossugar_trans"/>
</dbReference>
<name>A0A379KFA8_PSEPU</name>
<dbReference type="GO" id="GO:0016757">
    <property type="term" value="F:glycosyltransferase activity"/>
    <property type="evidence" value="ECO:0007669"/>
    <property type="project" value="UniProtKB-KW"/>
</dbReference>
<evidence type="ECO:0000259" key="2">
    <source>
        <dbReference type="Pfam" id="PF00535"/>
    </source>
</evidence>
<keyword evidence="1" id="KW-1003">Cell membrane</keyword>
<keyword evidence="3" id="KW-0328">Glycosyltransferase</keyword>
<dbReference type="InterPro" id="IPR001173">
    <property type="entry name" value="Glyco_trans_2-like"/>
</dbReference>
<dbReference type="Pfam" id="PF00535">
    <property type="entry name" value="Glycos_transf_2"/>
    <property type="match status" value="1"/>
</dbReference>
<keyword evidence="1" id="KW-0472">Membrane</keyword>
<protein>
    <submittedName>
        <fullName evidence="3">Glycosyl transferase, group 2 family protein</fullName>
        <ecNumber evidence="3">2.4.-.-</ecNumber>
    </submittedName>
</protein>
<dbReference type="SUPFAM" id="SSF53448">
    <property type="entry name" value="Nucleotide-diphospho-sugar transferases"/>
    <property type="match status" value="1"/>
</dbReference>
<feature type="domain" description="Glycosyltransferase 2-like" evidence="2">
    <location>
        <begin position="327"/>
        <end position="445"/>
    </location>
</feature>
<reference evidence="3 4" key="1">
    <citation type="submission" date="2018-06" db="EMBL/GenBank/DDBJ databases">
        <authorList>
            <consortium name="Pathogen Informatics"/>
            <person name="Doyle S."/>
        </authorList>
    </citation>
    <scope>NUCLEOTIDE SEQUENCE [LARGE SCALE GENOMIC DNA]</scope>
    <source>
        <strain evidence="3 4">NCTC7914</strain>
    </source>
</reference>
<gene>
    <name evidence="3" type="primary">wbbL_1</name>
    <name evidence="3" type="ORF">NCTC7914_00062</name>
</gene>
<proteinExistence type="predicted"/>
<dbReference type="Gene3D" id="3.90.550.10">
    <property type="entry name" value="Spore Coat Polysaccharide Biosynthesis Protein SpsA, Chain A"/>
    <property type="match status" value="1"/>
</dbReference>